<accession>A0ABN5TTY9</accession>
<evidence type="ECO:0000313" key="5">
    <source>
        <dbReference type="Proteomes" id="UP000278437"/>
    </source>
</evidence>
<feature type="signal peptide" evidence="3">
    <location>
        <begin position="1"/>
        <end position="20"/>
    </location>
</feature>
<evidence type="ECO:0000313" key="4">
    <source>
        <dbReference type="EMBL" id="AZQ10606.1"/>
    </source>
</evidence>
<dbReference type="PROSITE" id="PS51257">
    <property type="entry name" value="PROKAR_LIPOPROTEIN"/>
    <property type="match status" value="1"/>
</dbReference>
<feature type="compositionally biased region" description="Basic and acidic residues" evidence="1">
    <location>
        <begin position="292"/>
        <end position="303"/>
    </location>
</feature>
<sequence length="303" mass="33735">MKSHSTRSFFVMFTSFIAFSCGFVLFGCDNDRNTDAICKNNPELCEDLHRDSWCRYEKGDLIRQRFILKSTPEPSGKQIYDQLRFLEVYSKCIELAAGVQHKVNVSRTNDRMRAFGISVQNLEELQESTKGATDPHLAYYHWSRFNDAKALDVLLKAEADGQVDDPELLSKLAIYYLKTDAARARTLYLDVLAHTDAAHSDPDWLLGLATASRNLHDLESSYLYSRANVFLTGQAVNEAQMHALVKGDKQLIAMLDEQAQALADAIKSGNFAGSSIEKTLRAKAAPAAAKSAPEHEIPAPDGQ</sequence>
<keyword evidence="3" id="KW-0732">Signal</keyword>
<evidence type="ECO:0000256" key="3">
    <source>
        <dbReference type="SAM" id="SignalP"/>
    </source>
</evidence>
<evidence type="ECO:0008006" key="6">
    <source>
        <dbReference type="Google" id="ProtNLM"/>
    </source>
</evidence>
<dbReference type="Pfam" id="PF11207">
    <property type="entry name" value="DUF2989"/>
    <property type="match status" value="1"/>
</dbReference>
<dbReference type="InterPro" id="IPR021372">
    <property type="entry name" value="DUF2989"/>
</dbReference>
<feature type="transmembrane region" description="Helical" evidence="2">
    <location>
        <begin position="9"/>
        <end position="27"/>
    </location>
</feature>
<keyword evidence="5" id="KW-1185">Reference proteome</keyword>
<protein>
    <recommendedName>
        <fullName evidence="6">DUF2989 domain-containing protein</fullName>
    </recommendedName>
</protein>
<evidence type="ECO:0000256" key="2">
    <source>
        <dbReference type="SAM" id="Phobius"/>
    </source>
</evidence>
<feature type="chain" id="PRO_5046884471" description="DUF2989 domain-containing protein" evidence="3">
    <location>
        <begin position="21"/>
        <end position="303"/>
    </location>
</feature>
<gene>
    <name evidence="4" type="ORF">STH12_01489</name>
</gene>
<feature type="region of interest" description="Disordered" evidence="1">
    <location>
        <begin position="284"/>
        <end position="303"/>
    </location>
</feature>
<name>A0ABN5TTY9_9GAMM</name>
<organism evidence="4 5">
    <name type="scientific">Shewanella khirikhana</name>
    <dbReference type="NCBI Taxonomy" id="1965282"/>
    <lineage>
        <taxon>Bacteria</taxon>
        <taxon>Pseudomonadati</taxon>
        <taxon>Pseudomonadota</taxon>
        <taxon>Gammaproteobacteria</taxon>
        <taxon>Alteromonadales</taxon>
        <taxon>Shewanellaceae</taxon>
        <taxon>Shewanella</taxon>
    </lineage>
</organism>
<keyword evidence="2" id="KW-0812">Transmembrane</keyword>
<proteinExistence type="predicted"/>
<dbReference type="Proteomes" id="UP000278437">
    <property type="component" value="Chromosome"/>
</dbReference>
<keyword evidence="2" id="KW-1133">Transmembrane helix</keyword>
<keyword evidence="2" id="KW-0472">Membrane</keyword>
<dbReference type="EMBL" id="CP020373">
    <property type="protein sequence ID" value="AZQ10606.1"/>
    <property type="molecule type" value="Genomic_DNA"/>
</dbReference>
<evidence type="ECO:0000256" key="1">
    <source>
        <dbReference type="SAM" id="MobiDB-lite"/>
    </source>
</evidence>
<reference evidence="5" key="1">
    <citation type="submission" date="2017-03" db="EMBL/GenBank/DDBJ databases">
        <title>Full genome sequence of a non-lethal Shewanella isolate that potentiates virulence of Vibio parahaemolyticus causing acute hepatopancreatic necrosis disease (AHPND) in shrimp.</title>
        <authorList>
            <person name="Prachumwat A."/>
            <person name="Sritunyalucksana K."/>
        </authorList>
    </citation>
    <scope>NUCLEOTIDE SEQUENCE [LARGE SCALE GENOMIC DNA]</scope>
    <source>
        <strain evidence="5">TH2012</strain>
    </source>
</reference>